<evidence type="ECO:0000313" key="6">
    <source>
        <dbReference type="Proteomes" id="UP000037953"/>
    </source>
</evidence>
<dbReference type="PROSITE" id="PS01124">
    <property type="entry name" value="HTH_ARAC_FAMILY_2"/>
    <property type="match status" value="1"/>
</dbReference>
<dbReference type="PRINTS" id="PR00032">
    <property type="entry name" value="HTHARAC"/>
</dbReference>
<organism evidence="5 6">
    <name type="scientific">Chryseobacterium indologenes</name>
    <name type="common">Flavobacterium indologenes</name>
    <dbReference type="NCBI Taxonomy" id="253"/>
    <lineage>
        <taxon>Bacteria</taxon>
        <taxon>Pseudomonadati</taxon>
        <taxon>Bacteroidota</taxon>
        <taxon>Flavobacteriia</taxon>
        <taxon>Flavobacteriales</taxon>
        <taxon>Weeksellaceae</taxon>
        <taxon>Chryseobacterium group</taxon>
        <taxon>Chryseobacterium</taxon>
    </lineage>
</organism>
<dbReference type="InterPro" id="IPR018060">
    <property type="entry name" value="HTH_AraC"/>
</dbReference>
<name>A0A0N0ITZ1_CHRID</name>
<dbReference type="PROSITE" id="PS00041">
    <property type="entry name" value="HTH_ARAC_FAMILY_1"/>
    <property type="match status" value="1"/>
</dbReference>
<dbReference type="PANTHER" id="PTHR43280">
    <property type="entry name" value="ARAC-FAMILY TRANSCRIPTIONAL REGULATOR"/>
    <property type="match status" value="1"/>
</dbReference>
<dbReference type="SMART" id="SM00342">
    <property type="entry name" value="HTH_ARAC"/>
    <property type="match status" value="1"/>
</dbReference>
<dbReference type="InterPro" id="IPR018062">
    <property type="entry name" value="HTH_AraC-typ_CS"/>
</dbReference>
<dbReference type="InterPro" id="IPR009057">
    <property type="entry name" value="Homeodomain-like_sf"/>
</dbReference>
<dbReference type="Pfam" id="PF12833">
    <property type="entry name" value="HTH_18"/>
    <property type="match status" value="1"/>
</dbReference>
<reference evidence="5 6" key="1">
    <citation type="journal article" date="2015" name="Genom Data">
        <title>Draft genome sequence of a multidrug-resistant Chryseobacterium indologenes isolate from Malaysia.</title>
        <authorList>
            <person name="Yu C.Y."/>
            <person name="Ang G.Y."/>
            <person name="Cheng H.J."/>
            <person name="Cheong Y.M."/>
            <person name="Yin W.F."/>
            <person name="Chan K.G."/>
        </authorList>
    </citation>
    <scope>NUCLEOTIDE SEQUENCE [LARGE SCALE GENOMIC DNA]</scope>
    <source>
        <strain evidence="5 6">CI_885</strain>
    </source>
</reference>
<dbReference type="PATRIC" id="fig|253.9.peg.2729"/>
<reference evidence="6" key="2">
    <citation type="submission" date="2015-09" db="EMBL/GenBank/DDBJ databases">
        <title>Draft genome sequence of a multidrug-resistant Chryseobacterium indologenes isolate from Malaysia.</title>
        <authorList>
            <person name="Yu C.Y."/>
            <person name="Ang G.Y."/>
            <person name="Chan K.-G."/>
        </authorList>
    </citation>
    <scope>NUCLEOTIDE SEQUENCE [LARGE SCALE GENOMIC DNA]</scope>
    <source>
        <strain evidence="6">CI_885</strain>
    </source>
</reference>
<evidence type="ECO:0000259" key="4">
    <source>
        <dbReference type="PROSITE" id="PS01124"/>
    </source>
</evidence>
<dbReference type="PANTHER" id="PTHR43280:SF28">
    <property type="entry name" value="HTH-TYPE TRANSCRIPTIONAL ACTIVATOR RHAS"/>
    <property type="match status" value="1"/>
</dbReference>
<protein>
    <recommendedName>
        <fullName evidence="4">HTH araC/xylS-type domain-containing protein</fullName>
    </recommendedName>
</protein>
<keyword evidence="2" id="KW-0238">DNA-binding</keyword>
<dbReference type="OrthoDB" id="511992at2"/>
<dbReference type="GO" id="GO:0043565">
    <property type="term" value="F:sequence-specific DNA binding"/>
    <property type="evidence" value="ECO:0007669"/>
    <property type="project" value="InterPro"/>
</dbReference>
<dbReference type="Proteomes" id="UP000037953">
    <property type="component" value="Unassembled WGS sequence"/>
</dbReference>
<keyword evidence="1" id="KW-0805">Transcription regulation</keyword>
<dbReference type="GO" id="GO:0003700">
    <property type="term" value="F:DNA-binding transcription factor activity"/>
    <property type="evidence" value="ECO:0007669"/>
    <property type="project" value="InterPro"/>
</dbReference>
<dbReference type="Gene3D" id="1.10.10.60">
    <property type="entry name" value="Homeodomain-like"/>
    <property type="match status" value="1"/>
</dbReference>
<evidence type="ECO:0000313" key="5">
    <source>
        <dbReference type="EMBL" id="KPE49144.1"/>
    </source>
</evidence>
<dbReference type="InterPro" id="IPR020449">
    <property type="entry name" value="Tscrpt_reg_AraC-type_HTH"/>
</dbReference>
<evidence type="ECO:0000256" key="1">
    <source>
        <dbReference type="ARBA" id="ARBA00023015"/>
    </source>
</evidence>
<keyword evidence="3" id="KW-0804">Transcription</keyword>
<feature type="domain" description="HTH araC/xylS-type" evidence="4">
    <location>
        <begin position="149"/>
        <end position="248"/>
    </location>
</feature>
<comment type="caution">
    <text evidence="5">The sequence shown here is derived from an EMBL/GenBank/DDBJ whole genome shotgun (WGS) entry which is preliminary data.</text>
</comment>
<accession>A0A0N0ITZ1</accession>
<sequence>MLTEISYRPQYPLNSFVDYIWIGKSPDLRMRFVHHAALFTELIFSYGDHYTVGGTNTETITGGAGLQIISGLKMQPFVTETAGVYGCIGLLLKPFCYGMLIREFGTCTMENISEILYKCLFDTENPDFEEAEKCLLKIFGTMQADPYLTKFEKYLAFGMAGKGMLKDFSGLLPISQKSFIQKFRKYYCITPGEYLNLYKMNRAVTLLQNNKSDRLTDIGLDSGFYDQSHFIRVFKKLSGQTPKEFLKSRMR</sequence>
<dbReference type="RefSeq" id="WP_062703300.1">
    <property type="nucleotide sequence ID" value="NZ_LJOD01000023.1"/>
</dbReference>
<dbReference type="SUPFAM" id="SSF46689">
    <property type="entry name" value="Homeodomain-like"/>
    <property type="match status" value="1"/>
</dbReference>
<evidence type="ECO:0000256" key="3">
    <source>
        <dbReference type="ARBA" id="ARBA00023163"/>
    </source>
</evidence>
<proteinExistence type="predicted"/>
<dbReference type="AlphaFoldDB" id="A0A0N0ITZ1"/>
<evidence type="ECO:0000256" key="2">
    <source>
        <dbReference type="ARBA" id="ARBA00023125"/>
    </source>
</evidence>
<gene>
    <name evidence="5" type="ORF">AOB46_21580</name>
</gene>
<dbReference type="EMBL" id="LJOD01000023">
    <property type="protein sequence ID" value="KPE49144.1"/>
    <property type="molecule type" value="Genomic_DNA"/>
</dbReference>